<feature type="non-terminal residue" evidence="1">
    <location>
        <position position="87"/>
    </location>
</feature>
<dbReference type="EMBL" id="CADCVS010000099">
    <property type="protein sequence ID" value="CAA9478037.1"/>
    <property type="molecule type" value="Genomic_DNA"/>
</dbReference>
<accession>A0A6J4RNX1</accession>
<gene>
    <name evidence="1" type="ORF">AVDCRST_MAG30-610</name>
</gene>
<name>A0A6J4RNX1_9ACTN</name>
<organism evidence="1">
    <name type="scientific">uncultured Solirubrobacteraceae bacterium</name>
    <dbReference type="NCBI Taxonomy" id="1162706"/>
    <lineage>
        <taxon>Bacteria</taxon>
        <taxon>Bacillati</taxon>
        <taxon>Actinomycetota</taxon>
        <taxon>Thermoleophilia</taxon>
        <taxon>Solirubrobacterales</taxon>
        <taxon>Solirubrobacteraceae</taxon>
        <taxon>environmental samples</taxon>
    </lineage>
</organism>
<dbReference type="AlphaFoldDB" id="A0A6J4RNX1"/>
<sequence>MSLRCLIDAMVFDAVVEEPELLRTVDRLTNARRLELLAAAETMLEIGATPDRARRRQLQRVRVLVVPPADAASRVLDDLRRAPGVSD</sequence>
<reference evidence="1" key="1">
    <citation type="submission" date="2020-02" db="EMBL/GenBank/DDBJ databases">
        <authorList>
            <person name="Meier V. D."/>
        </authorList>
    </citation>
    <scope>NUCLEOTIDE SEQUENCE</scope>
    <source>
        <strain evidence="1">AVDCRST_MAG30</strain>
    </source>
</reference>
<proteinExistence type="predicted"/>
<evidence type="ECO:0000313" key="1">
    <source>
        <dbReference type="EMBL" id="CAA9478037.1"/>
    </source>
</evidence>
<evidence type="ECO:0008006" key="2">
    <source>
        <dbReference type="Google" id="ProtNLM"/>
    </source>
</evidence>
<protein>
    <recommendedName>
        <fullName evidence="2">PIN domain-containing protein</fullName>
    </recommendedName>
</protein>